<dbReference type="SUPFAM" id="SSF47095">
    <property type="entry name" value="HMG-box"/>
    <property type="match status" value="1"/>
</dbReference>
<dbReference type="GO" id="GO:0000978">
    <property type="term" value="F:RNA polymerase II cis-regulatory region sequence-specific DNA binding"/>
    <property type="evidence" value="ECO:0007669"/>
    <property type="project" value="TreeGrafter"/>
</dbReference>
<sequence length="227" mass="25159">MPQADLSKVISEMWQNEPSDVREEFDRRAKEAKALHSAMYPNYRYQPQRKSKKPKERGSTRQGGSQASASTSQAGHGMTRQVIESPTPSLPSFEMELPDFSELARDTPVQVSQGYIGYQPTQATPYGPPAHYGYPGMFSQATLNQRGISVSYPGSHPSLTDSTNAPRSEAGPSAFLGSHQWTAGGFEVESTDEILRMQWWESLTDAEREEYLRQVGGQSVVPGNGRR</sequence>
<feature type="compositionally biased region" description="Polar residues" evidence="4">
    <location>
        <begin position="157"/>
        <end position="166"/>
    </location>
</feature>
<dbReference type="Pfam" id="PF00505">
    <property type="entry name" value="HMG_box"/>
    <property type="match status" value="1"/>
</dbReference>
<comment type="caution">
    <text evidence="6">The sequence shown here is derived from an EMBL/GenBank/DDBJ whole genome shotgun (WGS) entry which is preliminary data.</text>
</comment>
<dbReference type="GO" id="GO:0000122">
    <property type="term" value="P:negative regulation of transcription by RNA polymerase II"/>
    <property type="evidence" value="ECO:0007669"/>
    <property type="project" value="TreeGrafter"/>
</dbReference>
<evidence type="ECO:0000256" key="3">
    <source>
        <dbReference type="PROSITE-ProRule" id="PRU00267"/>
    </source>
</evidence>
<feature type="region of interest" description="Disordered" evidence="4">
    <location>
        <begin position="1"/>
        <end position="93"/>
    </location>
</feature>
<name>A0A9W8J8L3_9AGAR</name>
<evidence type="ECO:0000259" key="5">
    <source>
        <dbReference type="PROSITE" id="PS50118"/>
    </source>
</evidence>
<keyword evidence="3" id="KW-0539">Nucleus</keyword>
<dbReference type="OrthoDB" id="6247875at2759"/>
<evidence type="ECO:0000313" key="7">
    <source>
        <dbReference type="Proteomes" id="UP001140091"/>
    </source>
</evidence>
<dbReference type="EMBL" id="JANBPK010000844">
    <property type="protein sequence ID" value="KAJ2930391.1"/>
    <property type="molecule type" value="Genomic_DNA"/>
</dbReference>
<evidence type="ECO:0000256" key="1">
    <source>
        <dbReference type="ARBA" id="ARBA00023125"/>
    </source>
</evidence>
<dbReference type="InterPro" id="IPR009071">
    <property type="entry name" value="HMG_box_dom"/>
</dbReference>
<evidence type="ECO:0000313" key="6">
    <source>
        <dbReference type="EMBL" id="KAJ2930391.1"/>
    </source>
</evidence>
<proteinExistence type="predicted"/>
<dbReference type="GO" id="GO:0005634">
    <property type="term" value="C:nucleus"/>
    <property type="evidence" value="ECO:0007669"/>
    <property type="project" value="UniProtKB-UniRule"/>
</dbReference>
<keyword evidence="2" id="KW-0804">Transcription</keyword>
<reference evidence="6" key="1">
    <citation type="submission" date="2022-06" db="EMBL/GenBank/DDBJ databases">
        <title>Genome Sequence of Candolleomyces eurysporus.</title>
        <authorList>
            <person name="Buettner E."/>
        </authorList>
    </citation>
    <scope>NUCLEOTIDE SEQUENCE</scope>
    <source>
        <strain evidence="6">VTCC 930004</strain>
    </source>
</reference>
<dbReference type="CDD" id="cd01389">
    <property type="entry name" value="HMG-box_ROX1-like"/>
    <property type="match status" value="1"/>
</dbReference>
<dbReference type="PANTHER" id="PTHR10270">
    <property type="entry name" value="SOX TRANSCRIPTION FACTOR"/>
    <property type="match status" value="1"/>
</dbReference>
<dbReference type="AlphaFoldDB" id="A0A9W8J8L3"/>
<gene>
    <name evidence="6" type="ORF">H1R20_g6711</name>
</gene>
<dbReference type="GO" id="GO:0001228">
    <property type="term" value="F:DNA-binding transcription activator activity, RNA polymerase II-specific"/>
    <property type="evidence" value="ECO:0007669"/>
    <property type="project" value="TreeGrafter"/>
</dbReference>
<evidence type="ECO:0000256" key="2">
    <source>
        <dbReference type="ARBA" id="ARBA00023163"/>
    </source>
</evidence>
<dbReference type="PROSITE" id="PS50118">
    <property type="entry name" value="HMG_BOX_2"/>
    <property type="match status" value="1"/>
</dbReference>
<dbReference type="InterPro" id="IPR036910">
    <property type="entry name" value="HMG_box_dom_sf"/>
</dbReference>
<protein>
    <recommendedName>
        <fullName evidence="5">HMG box domain-containing protein</fullName>
    </recommendedName>
</protein>
<keyword evidence="1 3" id="KW-0238">DNA-binding</keyword>
<evidence type="ECO:0000256" key="4">
    <source>
        <dbReference type="SAM" id="MobiDB-lite"/>
    </source>
</evidence>
<dbReference type="Gene3D" id="1.10.30.10">
    <property type="entry name" value="High mobility group box domain"/>
    <property type="match status" value="1"/>
</dbReference>
<dbReference type="InterPro" id="IPR050140">
    <property type="entry name" value="SRY-related_HMG-box_TF-like"/>
</dbReference>
<dbReference type="PANTHER" id="PTHR10270:SF161">
    <property type="entry name" value="SEX-DETERMINING REGION Y PROTEIN"/>
    <property type="match status" value="1"/>
</dbReference>
<feature type="compositionally biased region" description="Low complexity" evidence="4">
    <location>
        <begin position="62"/>
        <end position="75"/>
    </location>
</feature>
<dbReference type="Proteomes" id="UP001140091">
    <property type="component" value="Unassembled WGS sequence"/>
</dbReference>
<accession>A0A9W8J8L3</accession>
<feature type="domain" description="HMG box" evidence="5">
    <location>
        <begin position="1"/>
        <end position="44"/>
    </location>
</feature>
<organism evidence="6 7">
    <name type="scientific">Candolleomyces eurysporus</name>
    <dbReference type="NCBI Taxonomy" id="2828524"/>
    <lineage>
        <taxon>Eukaryota</taxon>
        <taxon>Fungi</taxon>
        <taxon>Dikarya</taxon>
        <taxon>Basidiomycota</taxon>
        <taxon>Agaricomycotina</taxon>
        <taxon>Agaricomycetes</taxon>
        <taxon>Agaricomycetidae</taxon>
        <taxon>Agaricales</taxon>
        <taxon>Agaricineae</taxon>
        <taxon>Psathyrellaceae</taxon>
        <taxon>Candolleomyces</taxon>
    </lineage>
</organism>
<feature type="region of interest" description="Disordered" evidence="4">
    <location>
        <begin position="152"/>
        <end position="173"/>
    </location>
</feature>
<dbReference type="GO" id="GO:0030154">
    <property type="term" value="P:cell differentiation"/>
    <property type="evidence" value="ECO:0007669"/>
    <property type="project" value="TreeGrafter"/>
</dbReference>
<feature type="non-terminal residue" evidence="6">
    <location>
        <position position="1"/>
    </location>
</feature>
<keyword evidence="7" id="KW-1185">Reference proteome</keyword>
<feature type="compositionally biased region" description="Basic and acidic residues" evidence="4">
    <location>
        <begin position="19"/>
        <end position="34"/>
    </location>
</feature>
<feature type="DNA-binding region" description="HMG box" evidence="3">
    <location>
        <begin position="1"/>
        <end position="44"/>
    </location>
</feature>